<protein>
    <submittedName>
        <fullName evidence="1">Uncharacterized protein</fullName>
    </submittedName>
</protein>
<evidence type="ECO:0000313" key="1">
    <source>
        <dbReference type="EMBL" id="GFS32616.1"/>
    </source>
</evidence>
<comment type="caution">
    <text evidence="1">The sequence shown here is derived from an EMBL/GenBank/DDBJ whole genome shotgun (WGS) entry which is preliminary data.</text>
</comment>
<dbReference type="AlphaFoldDB" id="A0A8X6JI51"/>
<dbReference type="EMBL" id="BMAV01024364">
    <property type="protein sequence ID" value="GFS32616.1"/>
    <property type="molecule type" value="Genomic_DNA"/>
</dbReference>
<accession>A0A8X6JI51</accession>
<dbReference type="Proteomes" id="UP000886998">
    <property type="component" value="Unassembled WGS sequence"/>
</dbReference>
<sequence length="138" mass="16084">MQICRVLSISVECMINVDWDDYSNIYSSTISMVLPQTIVFINSKDNKACYIIEVVQRSRRVAWGRISALMSLAKPPNMRKIIRKICQNHTHNTILTSIVANQLSSEYSSIIVTRRLKKLLTVKLQKQRFNRKCFLKYN</sequence>
<reference evidence="1" key="1">
    <citation type="submission" date="2020-08" db="EMBL/GenBank/DDBJ databases">
        <title>Multicomponent nature underlies the extraordinary mechanical properties of spider dragline silk.</title>
        <authorList>
            <person name="Kono N."/>
            <person name="Nakamura H."/>
            <person name="Mori M."/>
            <person name="Yoshida Y."/>
            <person name="Ohtoshi R."/>
            <person name="Malay A.D."/>
            <person name="Moran D.A.P."/>
            <person name="Tomita M."/>
            <person name="Numata K."/>
            <person name="Arakawa K."/>
        </authorList>
    </citation>
    <scope>NUCLEOTIDE SEQUENCE</scope>
</reference>
<organism evidence="1 2">
    <name type="scientific">Trichonephila inaurata madagascariensis</name>
    <dbReference type="NCBI Taxonomy" id="2747483"/>
    <lineage>
        <taxon>Eukaryota</taxon>
        <taxon>Metazoa</taxon>
        <taxon>Ecdysozoa</taxon>
        <taxon>Arthropoda</taxon>
        <taxon>Chelicerata</taxon>
        <taxon>Arachnida</taxon>
        <taxon>Araneae</taxon>
        <taxon>Araneomorphae</taxon>
        <taxon>Entelegynae</taxon>
        <taxon>Araneoidea</taxon>
        <taxon>Nephilidae</taxon>
        <taxon>Trichonephila</taxon>
        <taxon>Trichonephila inaurata</taxon>
    </lineage>
</organism>
<proteinExistence type="predicted"/>
<keyword evidence="2" id="KW-1185">Reference proteome</keyword>
<name>A0A8X6JI51_9ARAC</name>
<evidence type="ECO:0000313" key="2">
    <source>
        <dbReference type="Proteomes" id="UP000886998"/>
    </source>
</evidence>
<gene>
    <name evidence="1" type="ORF">TNIN_20291</name>
</gene>